<dbReference type="EMBL" id="ML769393">
    <property type="protein sequence ID" value="KAE9408027.1"/>
    <property type="molecule type" value="Genomic_DNA"/>
</dbReference>
<gene>
    <name evidence="3" type="ORF">BT96DRAFT_971059</name>
</gene>
<dbReference type="Proteomes" id="UP000799118">
    <property type="component" value="Unassembled WGS sequence"/>
</dbReference>
<dbReference type="GO" id="GO:0006355">
    <property type="term" value="P:regulation of DNA-templated transcription"/>
    <property type="evidence" value="ECO:0007669"/>
    <property type="project" value="InterPro"/>
</dbReference>
<comment type="subcellular location">
    <subcellularLocation>
        <location evidence="1">Nucleus</location>
    </subcellularLocation>
</comment>
<sequence>MLQAPQAMEPAVAYVRKIKQRCNPETYRQFLDILSRYHHSVFPTAWACLSRREQGDLMQHMINLLSKDYHIKQAEMRPNVIQTLTGLHTCLSPMVLPPHLIKYLAKAFGAWYISLEILGSSLDHLKDDEITLRENVLDSLADVYSELAEDDMFYGLWTCRPLQAKRIMLSHWNKSACGTDDLFSPVFYVKQARYVLLTLARLYPQKAYEKDFITAKLTHYEYIQCLQQWHDKYEVLLDSRPRVQPLDSLSHYLTEFQYSKVDEFDVPGQYTELQDKDNSQDFIKIQKLLPKFENTWSQGCCWKYICELHCESMGFQREDPILYSGEKVKKVTCEINQSGRQFGKADYLTLKKNVIDEVSRLGGQQQPIFSTSDVVSFRFTPAFQNFLDPIVTEGIFAPSLMAIGCSLTETEYALETPLHLFVRNEICSVLIQRKSLRKVDIIIIESGIIIITSKKTKTEITRSTATSASAVASSSRMHAPIPTTATLLHPAAQLMIDPSHFFYHGYIDTARLVKELSNFLVGEGEQMREWKEILGWDGRREEAEGLGQASPELLHKIEQELGASRAQVRMRDGWNRPVVVDGVVERPVSMMPGKVDLSARYRSYRKLPESLAPEERSSFRLIPNLGGNAKAIHQRVIRKIYGREVGAEVLEVLTGRWQAYIDSYVSVWVLSPHIIQQIDGRSSQGVVQQEVKKPFLTRLTMPPVLGLSLLVTPTSQISVHSAELEELI</sequence>
<keyword evidence="4" id="KW-1185">Reference proteome</keyword>
<dbReference type="PANTHER" id="PTHR11139:SF1">
    <property type="entry name" value="TRANSFORMATION_TRANSCRIPTION DOMAIN-ASSOCIATED PROTEIN"/>
    <property type="match status" value="1"/>
</dbReference>
<dbReference type="PANTHER" id="PTHR11139">
    <property type="entry name" value="ATAXIA TELANGIECTASIA MUTATED ATM -RELATED"/>
    <property type="match status" value="1"/>
</dbReference>
<dbReference type="GO" id="GO:0035267">
    <property type="term" value="C:NuA4 histone acetyltransferase complex"/>
    <property type="evidence" value="ECO:0007669"/>
    <property type="project" value="TreeGrafter"/>
</dbReference>
<dbReference type="OrthoDB" id="3365172at2759"/>
<dbReference type="AlphaFoldDB" id="A0A6A4IG20"/>
<dbReference type="Gene3D" id="1.20.1160.11">
    <property type="entry name" value="Paired amphipathic helix"/>
    <property type="match status" value="1"/>
</dbReference>
<keyword evidence="2" id="KW-0539">Nucleus</keyword>
<dbReference type="SUPFAM" id="SSF47762">
    <property type="entry name" value="PAH2 domain"/>
    <property type="match status" value="1"/>
</dbReference>
<reference evidence="3" key="1">
    <citation type="journal article" date="2019" name="Environ. Microbiol.">
        <title>Fungal ecological strategies reflected in gene transcription - a case study of two litter decomposers.</title>
        <authorList>
            <person name="Barbi F."/>
            <person name="Kohler A."/>
            <person name="Barry K."/>
            <person name="Baskaran P."/>
            <person name="Daum C."/>
            <person name="Fauchery L."/>
            <person name="Ihrmark K."/>
            <person name="Kuo A."/>
            <person name="LaButti K."/>
            <person name="Lipzen A."/>
            <person name="Morin E."/>
            <person name="Grigoriev I.V."/>
            <person name="Henrissat B."/>
            <person name="Lindahl B."/>
            <person name="Martin F."/>
        </authorList>
    </citation>
    <scope>NUCLEOTIDE SEQUENCE</scope>
    <source>
        <strain evidence="3">JB14</strain>
    </source>
</reference>
<dbReference type="GO" id="GO:0006281">
    <property type="term" value="P:DNA repair"/>
    <property type="evidence" value="ECO:0007669"/>
    <property type="project" value="TreeGrafter"/>
</dbReference>
<protein>
    <submittedName>
        <fullName evidence="3">Uncharacterized protein</fullName>
    </submittedName>
</protein>
<evidence type="ECO:0000256" key="2">
    <source>
        <dbReference type="ARBA" id="ARBA00023242"/>
    </source>
</evidence>
<name>A0A6A4IG20_9AGAR</name>
<evidence type="ECO:0000256" key="1">
    <source>
        <dbReference type="ARBA" id="ARBA00004123"/>
    </source>
</evidence>
<dbReference type="InterPro" id="IPR050517">
    <property type="entry name" value="DDR_Repair_Kinase"/>
</dbReference>
<organism evidence="3 4">
    <name type="scientific">Gymnopus androsaceus JB14</name>
    <dbReference type="NCBI Taxonomy" id="1447944"/>
    <lineage>
        <taxon>Eukaryota</taxon>
        <taxon>Fungi</taxon>
        <taxon>Dikarya</taxon>
        <taxon>Basidiomycota</taxon>
        <taxon>Agaricomycotina</taxon>
        <taxon>Agaricomycetes</taxon>
        <taxon>Agaricomycetidae</taxon>
        <taxon>Agaricales</taxon>
        <taxon>Marasmiineae</taxon>
        <taxon>Omphalotaceae</taxon>
        <taxon>Gymnopus</taxon>
    </lineage>
</organism>
<evidence type="ECO:0000313" key="4">
    <source>
        <dbReference type="Proteomes" id="UP000799118"/>
    </source>
</evidence>
<proteinExistence type="predicted"/>
<accession>A0A6A4IG20</accession>
<dbReference type="GO" id="GO:0005634">
    <property type="term" value="C:nucleus"/>
    <property type="evidence" value="ECO:0007669"/>
    <property type="project" value="UniProtKB-SubCell"/>
</dbReference>
<dbReference type="InterPro" id="IPR046805">
    <property type="entry name" value="Tra1_ring"/>
</dbReference>
<evidence type="ECO:0000313" key="3">
    <source>
        <dbReference type="EMBL" id="KAE9408027.1"/>
    </source>
</evidence>
<dbReference type="GO" id="GO:0000124">
    <property type="term" value="C:SAGA complex"/>
    <property type="evidence" value="ECO:0007669"/>
    <property type="project" value="TreeGrafter"/>
</dbReference>
<dbReference type="InterPro" id="IPR036600">
    <property type="entry name" value="PAH_sf"/>
</dbReference>
<dbReference type="Pfam" id="PF20206">
    <property type="entry name" value="Tra1_ring"/>
    <property type="match status" value="1"/>
</dbReference>